<keyword evidence="5 9" id="KW-0653">Protein transport</keyword>
<feature type="transmembrane region" description="Helical" evidence="9">
    <location>
        <begin position="250"/>
        <end position="269"/>
    </location>
</feature>
<dbReference type="InterPro" id="IPR022646">
    <property type="entry name" value="SecD/SecF_CS"/>
</dbReference>
<dbReference type="GO" id="GO:0006605">
    <property type="term" value="P:protein targeting"/>
    <property type="evidence" value="ECO:0007669"/>
    <property type="project" value="UniProtKB-UniRule"/>
</dbReference>
<keyword evidence="7 9" id="KW-0811">Translocation</keyword>
<gene>
    <name evidence="9" type="primary">secF</name>
    <name evidence="12" type="ORF">CryarDRAFT_2416</name>
</gene>
<comment type="subunit">
    <text evidence="9">Forms a complex with SecD. Part of the essential Sec protein translocation apparatus which comprises SecA, SecYEG and auxiliary proteins SecDF. Other proteins may also be involved.</text>
</comment>
<evidence type="ECO:0000256" key="10">
    <source>
        <dbReference type="SAM" id="MobiDB-lite"/>
    </source>
</evidence>
<dbReference type="InterPro" id="IPR048634">
    <property type="entry name" value="SecD_SecF_C"/>
</dbReference>
<accession>A0A011AH30</accession>
<evidence type="ECO:0000256" key="9">
    <source>
        <dbReference type="HAMAP-Rule" id="MF_01464"/>
    </source>
</evidence>
<dbReference type="InterPro" id="IPR005665">
    <property type="entry name" value="SecF_bac"/>
</dbReference>
<dbReference type="HAMAP" id="MF_01464_B">
    <property type="entry name" value="SecF_B"/>
    <property type="match status" value="1"/>
</dbReference>
<comment type="similarity">
    <text evidence="9">Belongs to the SecD/SecF family. SecF subfamily.</text>
</comment>
<dbReference type="Gene3D" id="1.20.1640.10">
    <property type="entry name" value="Multidrug efflux transporter AcrB transmembrane domain"/>
    <property type="match status" value="1"/>
</dbReference>
<dbReference type="OrthoDB" id="9774769at2"/>
<evidence type="ECO:0000313" key="12">
    <source>
        <dbReference type="EMBL" id="EXG81306.1"/>
    </source>
</evidence>
<keyword evidence="8 9" id="KW-0472">Membrane</keyword>
<dbReference type="PATRIC" id="fig|927661.3.peg.2379"/>
<dbReference type="Pfam" id="PF07549">
    <property type="entry name" value="Sec_GG"/>
    <property type="match status" value="1"/>
</dbReference>
<keyword evidence="3 9" id="KW-1003">Cell membrane</keyword>
<organism evidence="12 13">
    <name type="scientific">Cryptosporangium arvum DSM 44712</name>
    <dbReference type="NCBI Taxonomy" id="927661"/>
    <lineage>
        <taxon>Bacteria</taxon>
        <taxon>Bacillati</taxon>
        <taxon>Actinomycetota</taxon>
        <taxon>Actinomycetes</taxon>
        <taxon>Cryptosporangiales</taxon>
        <taxon>Cryptosporangiaceae</taxon>
        <taxon>Cryptosporangium</taxon>
    </lineage>
</organism>
<evidence type="ECO:0000256" key="7">
    <source>
        <dbReference type="ARBA" id="ARBA00023010"/>
    </source>
</evidence>
<dbReference type="Pfam" id="PF02355">
    <property type="entry name" value="SecD_SecF_C"/>
    <property type="match status" value="1"/>
</dbReference>
<comment type="caution">
    <text evidence="12">The sequence shown here is derived from an EMBL/GenBank/DDBJ whole genome shotgun (WGS) entry which is preliminary data.</text>
</comment>
<feature type="compositionally biased region" description="Acidic residues" evidence="10">
    <location>
        <begin position="330"/>
        <end position="354"/>
    </location>
</feature>
<proteinExistence type="inferred from homology"/>
<keyword evidence="13" id="KW-1185">Reference proteome</keyword>
<dbReference type="PANTHER" id="PTHR30081">
    <property type="entry name" value="PROTEIN-EXPORT MEMBRANE PROTEIN SEC"/>
    <property type="match status" value="1"/>
</dbReference>
<evidence type="ECO:0000256" key="4">
    <source>
        <dbReference type="ARBA" id="ARBA00022692"/>
    </source>
</evidence>
<evidence type="ECO:0000313" key="13">
    <source>
        <dbReference type="Proteomes" id="UP000021053"/>
    </source>
</evidence>
<name>A0A011AH30_9ACTN</name>
<feature type="compositionally biased region" description="Low complexity" evidence="10">
    <location>
        <begin position="318"/>
        <end position="329"/>
    </location>
</feature>
<dbReference type="PRINTS" id="PR01755">
    <property type="entry name" value="SECFTRNLCASE"/>
</dbReference>
<keyword evidence="6 9" id="KW-1133">Transmembrane helix</keyword>
<dbReference type="SUPFAM" id="SSF82866">
    <property type="entry name" value="Multidrug efflux transporter AcrB transmembrane domain"/>
    <property type="match status" value="1"/>
</dbReference>
<dbReference type="InterPro" id="IPR022813">
    <property type="entry name" value="SecD/SecF_arch_bac"/>
</dbReference>
<dbReference type="GO" id="GO:0065002">
    <property type="term" value="P:intracellular protein transmembrane transport"/>
    <property type="evidence" value="ECO:0007669"/>
    <property type="project" value="UniProtKB-UniRule"/>
</dbReference>
<keyword evidence="4 9" id="KW-0812">Transmembrane</keyword>
<dbReference type="NCBIfam" id="TIGR00966">
    <property type="entry name" value="transloc_SecF"/>
    <property type="match status" value="1"/>
</dbReference>
<evidence type="ECO:0000256" key="5">
    <source>
        <dbReference type="ARBA" id="ARBA00022927"/>
    </source>
</evidence>
<evidence type="ECO:0000256" key="3">
    <source>
        <dbReference type="ARBA" id="ARBA00022475"/>
    </source>
</evidence>
<dbReference type="InterPro" id="IPR022645">
    <property type="entry name" value="SecD/SecF_bac"/>
</dbReference>
<dbReference type="HOGENOM" id="CLU_050012_2_0_11"/>
<keyword evidence="2 9" id="KW-0813">Transport</keyword>
<comment type="subcellular location">
    <subcellularLocation>
        <location evidence="1 9">Cell membrane</location>
        <topology evidence="1 9">Multi-pass membrane protein</topology>
    </subcellularLocation>
</comment>
<dbReference type="RefSeq" id="WP_035850587.1">
    <property type="nucleotide sequence ID" value="NZ_KK073874.1"/>
</dbReference>
<sequence length="397" mass="42322">MGLAGRLYRGETNFDFIGTRKRWYIASVVIGVLLIGTIAIRGFNWGIEFSGGTSFVFKQPSGVSLEQVSETIDETGVEVQTGQEAGRGGDAKFVIKTASLSPEKTTEVKNALADTYDLNANDITDNAVSSSWGGQVTDKALIALVVFLVLVAAYLAIRFEAKMAVAALLALLHDLLLTAGIYSIVGFEVTPSTIVGLLTILGFSLYDTVVVFDKVSEDTRGIVGGSRIDYAQAANNAVNETLMRSINTSLISLLPVGGLLFVGAGLLGVGTLKDLALVLFVGLAAGAYSSLFLATPWLVDMKEREPRYRALKERVANKRANAAKATPETTADEDADDLVDDATEVDEDADDDSDREPAAAAAAARTNRNATRPAQQQNRRRAGGNRPGRPSGSRKKR</sequence>
<evidence type="ECO:0000256" key="8">
    <source>
        <dbReference type="ARBA" id="ARBA00023136"/>
    </source>
</evidence>
<protein>
    <recommendedName>
        <fullName evidence="9">Protein-export membrane protein SecF</fullName>
    </recommendedName>
</protein>
<feature type="transmembrane region" description="Helical" evidence="9">
    <location>
        <begin position="23"/>
        <end position="43"/>
    </location>
</feature>
<feature type="region of interest" description="Disordered" evidence="10">
    <location>
        <begin position="318"/>
        <end position="397"/>
    </location>
</feature>
<dbReference type="NCBIfam" id="TIGR00916">
    <property type="entry name" value="2A0604s01"/>
    <property type="match status" value="1"/>
</dbReference>
<dbReference type="InterPro" id="IPR055344">
    <property type="entry name" value="SecD_SecF_C_bact"/>
</dbReference>
<feature type="transmembrane region" description="Helical" evidence="9">
    <location>
        <begin position="275"/>
        <end position="299"/>
    </location>
</feature>
<dbReference type="EMBL" id="JFBT01000001">
    <property type="protein sequence ID" value="EXG81306.1"/>
    <property type="molecule type" value="Genomic_DNA"/>
</dbReference>
<evidence type="ECO:0000256" key="2">
    <source>
        <dbReference type="ARBA" id="ARBA00022448"/>
    </source>
</evidence>
<feature type="transmembrane region" description="Helical" evidence="9">
    <location>
        <begin position="193"/>
        <end position="212"/>
    </location>
</feature>
<evidence type="ECO:0000259" key="11">
    <source>
        <dbReference type="Pfam" id="PF02355"/>
    </source>
</evidence>
<dbReference type="GO" id="GO:0043952">
    <property type="term" value="P:protein transport by the Sec complex"/>
    <property type="evidence" value="ECO:0007669"/>
    <property type="project" value="UniProtKB-UniRule"/>
</dbReference>
<feature type="domain" description="Protein export membrane protein SecD/SecF C-terminal" evidence="11">
    <location>
        <begin position="108"/>
        <end position="303"/>
    </location>
</feature>
<feature type="transmembrane region" description="Helical" evidence="9">
    <location>
        <begin position="140"/>
        <end position="157"/>
    </location>
</feature>
<evidence type="ECO:0000256" key="1">
    <source>
        <dbReference type="ARBA" id="ARBA00004651"/>
    </source>
</evidence>
<dbReference type="PANTHER" id="PTHR30081:SF8">
    <property type="entry name" value="PROTEIN TRANSLOCASE SUBUNIT SECF"/>
    <property type="match status" value="1"/>
</dbReference>
<feature type="compositionally biased region" description="Low complexity" evidence="10">
    <location>
        <begin position="358"/>
        <end position="377"/>
    </location>
</feature>
<dbReference type="Proteomes" id="UP000021053">
    <property type="component" value="Unassembled WGS sequence"/>
</dbReference>
<comment type="function">
    <text evidence="9">Part of the Sec protein translocase complex. Interacts with the SecYEG preprotein conducting channel. SecDF uses the proton motive force (PMF) to complete protein translocation after the ATP-dependent function of SecA.</text>
</comment>
<evidence type="ECO:0000256" key="6">
    <source>
        <dbReference type="ARBA" id="ARBA00022989"/>
    </source>
</evidence>
<feature type="transmembrane region" description="Helical" evidence="9">
    <location>
        <begin position="164"/>
        <end position="187"/>
    </location>
</feature>
<dbReference type="GO" id="GO:0015450">
    <property type="term" value="F:protein-transporting ATPase activity"/>
    <property type="evidence" value="ECO:0007669"/>
    <property type="project" value="InterPro"/>
</dbReference>
<reference evidence="12 13" key="1">
    <citation type="submission" date="2013-07" db="EMBL/GenBank/DDBJ databases">
        <authorList>
            <consortium name="DOE Joint Genome Institute"/>
            <person name="Eisen J."/>
            <person name="Huntemann M."/>
            <person name="Han J."/>
            <person name="Chen A."/>
            <person name="Kyrpides N."/>
            <person name="Mavromatis K."/>
            <person name="Markowitz V."/>
            <person name="Palaniappan K."/>
            <person name="Ivanova N."/>
            <person name="Schaumberg A."/>
            <person name="Pati A."/>
            <person name="Liolios K."/>
            <person name="Nordberg H.P."/>
            <person name="Cantor M.N."/>
            <person name="Hua S.X."/>
            <person name="Woyke T."/>
        </authorList>
    </citation>
    <scope>NUCLEOTIDE SEQUENCE [LARGE SCALE GENOMIC DNA]</scope>
    <source>
        <strain evidence="12 13">DSM 44712</strain>
    </source>
</reference>
<dbReference type="GO" id="GO:0005886">
    <property type="term" value="C:plasma membrane"/>
    <property type="evidence" value="ECO:0007669"/>
    <property type="project" value="UniProtKB-SubCell"/>
</dbReference>
<dbReference type="AlphaFoldDB" id="A0A011AH30"/>